<proteinExistence type="inferred from homology"/>
<comment type="caution">
    <text evidence="3">The sequence shown here is derived from an EMBL/GenBank/DDBJ whole genome shotgun (WGS) entry which is preliminary data.</text>
</comment>
<dbReference type="Gene3D" id="3.30.110.40">
    <property type="entry name" value="TusA-like domain"/>
    <property type="match status" value="1"/>
</dbReference>
<dbReference type="NCBIfam" id="TIGR03527">
    <property type="entry name" value="selenium_YedF"/>
    <property type="match status" value="1"/>
</dbReference>
<comment type="similarity">
    <text evidence="1">Belongs to the sulfur carrier protein TusA family.</text>
</comment>
<dbReference type="OrthoDB" id="9801500at2"/>
<dbReference type="InterPro" id="IPR036868">
    <property type="entry name" value="TusA-like_sf"/>
</dbReference>
<name>A0A194AKG0_9BACT</name>
<evidence type="ECO:0000313" key="4">
    <source>
        <dbReference type="Proteomes" id="UP000095200"/>
    </source>
</evidence>
<dbReference type="SUPFAM" id="SSF64307">
    <property type="entry name" value="SirA-like"/>
    <property type="match status" value="1"/>
</dbReference>
<dbReference type="Proteomes" id="UP000095200">
    <property type="component" value="Unassembled WGS sequence"/>
</dbReference>
<sequence>MSCCTLTCQGLPCPQPVLQCKQAIEKEPGVELVVYVDNDAAKENVTRFVGTKGYEVVSAEKDGAVWKIMARPGAGMTTGVATGSQHVAKEKTEQGNRTLVFISSSCMGSGDDELGHKLMGNFISVLPELGDDLWRIILVNAGVKLAVEGSPVLANLQALEAQGVSILVCGTCLDFFDLLQQKKVGETTNMLDVVTSMQLADKVLSI</sequence>
<dbReference type="InterPro" id="IPR027396">
    <property type="entry name" value="DsrEFH-like"/>
</dbReference>
<dbReference type="InterPro" id="IPR019870">
    <property type="entry name" value="Se_metab_YedF"/>
</dbReference>
<dbReference type="PANTHER" id="PTHR33279">
    <property type="entry name" value="SULFUR CARRIER PROTEIN YEDF-RELATED"/>
    <property type="match status" value="1"/>
</dbReference>
<accession>A0A194AKG0</accession>
<evidence type="ECO:0000313" key="3">
    <source>
        <dbReference type="EMBL" id="GAU09199.1"/>
    </source>
</evidence>
<evidence type="ECO:0000259" key="2">
    <source>
        <dbReference type="Pfam" id="PF01206"/>
    </source>
</evidence>
<dbReference type="CDD" id="cd03421">
    <property type="entry name" value="SirA_like_N"/>
    <property type="match status" value="1"/>
</dbReference>
<feature type="domain" description="UPF0033" evidence="2">
    <location>
        <begin position="6"/>
        <end position="69"/>
    </location>
</feature>
<dbReference type="EMBL" id="BDFE01000017">
    <property type="protein sequence ID" value="GAU09199.1"/>
    <property type="molecule type" value="Genomic_DNA"/>
</dbReference>
<dbReference type="Pfam" id="PF01206">
    <property type="entry name" value="TusA"/>
    <property type="match status" value="1"/>
</dbReference>
<dbReference type="RefSeq" id="WP_069859469.1">
    <property type="nucleotide sequence ID" value="NZ_BDFE01000017.1"/>
</dbReference>
<keyword evidence="4" id="KW-1185">Reference proteome</keyword>
<reference evidence="4" key="1">
    <citation type="submission" date="2016-06" db="EMBL/GenBank/DDBJ databases">
        <title>Draft genome sequence of Desulfoplanes formicivorans strain Pf12B.</title>
        <authorList>
            <person name="Watanabe M."/>
            <person name="Kojima H."/>
            <person name="Fukui M."/>
        </authorList>
    </citation>
    <scope>NUCLEOTIDE SEQUENCE [LARGE SCALE GENOMIC DNA]</scope>
    <source>
        <strain evidence="4">Pf12B</strain>
    </source>
</reference>
<organism evidence="3 4">
    <name type="scientific">Desulfoplanes formicivorans</name>
    <dbReference type="NCBI Taxonomy" id="1592317"/>
    <lineage>
        <taxon>Bacteria</taxon>
        <taxon>Pseudomonadati</taxon>
        <taxon>Thermodesulfobacteriota</taxon>
        <taxon>Desulfovibrionia</taxon>
        <taxon>Desulfovibrionales</taxon>
        <taxon>Desulfoplanaceae</taxon>
        <taxon>Desulfoplanes</taxon>
    </lineage>
</organism>
<dbReference type="InterPro" id="IPR001455">
    <property type="entry name" value="TusA-like"/>
</dbReference>
<dbReference type="AlphaFoldDB" id="A0A194AKG0"/>
<dbReference type="STRING" id="1592317.DPF_1920"/>
<protein>
    <submittedName>
        <fullName evidence="3">SirA family protein</fullName>
    </submittedName>
</protein>
<dbReference type="SUPFAM" id="SSF75169">
    <property type="entry name" value="DsrEFH-like"/>
    <property type="match status" value="1"/>
</dbReference>
<gene>
    <name evidence="3" type="ORF">DPF_1920</name>
</gene>
<dbReference type="PANTHER" id="PTHR33279:SF6">
    <property type="entry name" value="SULFUR CARRIER PROTEIN YEDF-RELATED"/>
    <property type="match status" value="1"/>
</dbReference>
<evidence type="ECO:0000256" key="1">
    <source>
        <dbReference type="ARBA" id="ARBA00008984"/>
    </source>
</evidence>